<dbReference type="EMBL" id="JADGIZ020000026">
    <property type="protein sequence ID" value="KAL2915131.1"/>
    <property type="molecule type" value="Genomic_DNA"/>
</dbReference>
<name>A0ABR4N6G3_9FUNG</name>
<comment type="caution">
    <text evidence="1">The sequence shown here is derived from an EMBL/GenBank/DDBJ whole genome shotgun (WGS) entry which is preliminary data.</text>
</comment>
<dbReference type="Proteomes" id="UP001527925">
    <property type="component" value="Unassembled WGS sequence"/>
</dbReference>
<gene>
    <name evidence="1" type="ORF">HK105_205235</name>
</gene>
<organism evidence="1 2">
    <name type="scientific">Polyrhizophydium stewartii</name>
    <dbReference type="NCBI Taxonomy" id="2732419"/>
    <lineage>
        <taxon>Eukaryota</taxon>
        <taxon>Fungi</taxon>
        <taxon>Fungi incertae sedis</taxon>
        <taxon>Chytridiomycota</taxon>
        <taxon>Chytridiomycota incertae sedis</taxon>
        <taxon>Chytridiomycetes</taxon>
        <taxon>Rhizophydiales</taxon>
        <taxon>Rhizophydiales incertae sedis</taxon>
        <taxon>Polyrhizophydium</taxon>
    </lineage>
</organism>
<reference evidence="1 2" key="1">
    <citation type="submission" date="2023-09" db="EMBL/GenBank/DDBJ databases">
        <title>Pangenome analysis of Batrachochytrium dendrobatidis and related Chytrids.</title>
        <authorList>
            <person name="Yacoub M.N."/>
            <person name="Stajich J.E."/>
            <person name="James T.Y."/>
        </authorList>
    </citation>
    <scope>NUCLEOTIDE SEQUENCE [LARGE SCALE GENOMIC DNA]</scope>
    <source>
        <strain evidence="1 2">JEL0888</strain>
    </source>
</reference>
<accession>A0ABR4N6G3</accession>
<protein>
    <submittedName>
        <fullName evidence="1">Uncharacterized protein</fullName>
    </submittedName>
</protein>
<evidence type="ECO:0000313" key="1">
    <source>
        <dbReference type="EMBL" id="KAL2915131.1"/>
    </source>
</evidence>
<keyword evidence="2" id="KW-1185">Reference proteome</keyword>
<sequence length="208" mass="22658">METVVAMECGVTYNYSLADQTLTTEWLSKLDTLFSDNMTSSTLRLLAAQDGSAETFVVGATPQLAALPASSKSSLLVLDDPVTPGDQDVEMSVSEQAEDIAIGEAADALQTPAVAAYGSHAAQNGVKTRELHSGVKKPKFTERQVLEKLGKKRCEFIKEKTEELPVGKLQPDRKLFDLCFGELQQVNLVLPFRRLVQLLQADFTPLLA</sequence>
<proteinExistence type="predicted"/>
<evidence type="ECO:0000313" key="2">
    <source>
        <dbReference type="Proteomes" id="UP001527925"/>
    </source>
</evidence>